<dbReference type="PANTHER" id="PTHR43791:SF1">
    <property type="entry name" value="ALLANTOATE PERMEASE"/>
    <property type="match status" value="1"/>
</dbReference>
<dbReference type="Pfam" id="PF07690">
    <property type="entry name" value="MFS_1"/>
    <property type="match status" value="1"/>
</dbReference>
<keyword evidence="6" id="KW-0325">Glycoprotein</keyword>
<dbReference type="InterPro" id="IPR020846">
    <property type="entry name" value="MFS_dom"/>
</dbReference>
<dbReference type="FunFam" id="1.20.1250.20:FF:000064">
    <property type="entry name" value="MFS allantoate transporter"/>
    <property type="match status" value="1"/>
</dbReference>
<evidence type="ECO:0000256" key="5">
    <source>
        <dbReference type="ARBA" id="ARBA00023136"/>
    </source>
</evidence>
<keyword evidence="3 8" id="KW-0812">Transmembrane</keyword>
<feature type="transmembrane region" description="Helical" evidence="8">
    <location>
        <begin position="287"/>
        <end position="308"/>
    </location>
</feature>
<keyword evidence="11" id="KW-1185">Reference proteome</keyword>
<comment type="caution">
    <text evidence="10">The sequence shown here is derived from an EMBL/GenBank/DDBJ whole genome shotgun (WGS) entry which is preliminary data.</text>
</comment>
<feature type="transmembrane region" description="Helical" evidence="8">
    <location>
        <begin position="225"/>
        <end position="245"/>
    </location>
</feature>
<accession>A0A9P9ETN4</accession>
<comment type="subcellular location">
    <subcellularLocation>
        <location evidence="1">Membrane</location>
        <topology evidence="1">Multi-pass membrane protein</topology>
    </subcellularLocation>
</comment>
<keyword evidence="2" id="KW-0813">Transport</keyword>
<sequence>MVKSGNTVVVHTRATGRVISSNDVDIASRALEDVQATEIHVDDATSARLVKVIDRNMMPILCVVYGLNFLDKTTLTYASVMGLTSSRRDGGIELYDEQYNWLASVFYFGYLIGEWPTTRLLQYLPLGKYLAFNIIAWGAILCCFPAATNFAGAMVLRFLLGLLESSITPGFALLTSQWYTKSEQGMRTSLWFSFNGAAQIFGGLVAYGVSRGTKEHRSTIEPWKIIFFVYGLLTIVFGIVFLWIAPDNQTNARWLTKRDRLLCIQRIKVNQQGIGNRRWKRHQAIEAITDPLSWAFVAYSFIAMIPNGGLTGFFSPLIKSFGYTAEQALLYGAPGGAVQIVTLVLSGYLGDRFQNRLLLSSPGLLIAIVGMSLMAFLPEHLKAGKLAGYYLNTAAICPFVAILSLISTNVAGYTKKTTVAAMYLVGYCVGNIIGPQVFRGTSWKPAEFTFIICYALCFLDVLFIRWYCLRLNHKKTALIESEQSMFVNNRQWHDLTDRENPYFRYSV</sequence>
<dbReference type="OrthoDB" id="6730379at2759"/>
<dbReference type="SUPFAM" id="SSF103473">
    <property type="entry name" value="MFS general substrate transporter"/>
    <property type="match status" value="1"/>
</dbReference>
<feature type="transmembrane region" description="Helical" evidence="8">
    <location>
        <begin position="418"/>
        <end position="436"/>
    </location>
</feature>
<keyword evidence="4 8" id="KW-1133">Transmembrane helix</keyword>
<dbReference type="GO" id="GO:0016020">
    <property type="term" value="C:membrane"/>
    <property type="evidence" value="ECO:0007669"/>
    <property type="project" value="UniProtKB-SubCell"/>
</dbReference>
<evidence type="ECO:0000256" key="1">
    <source>
        <dbReference type="ARBA" id="ARBA00004141"/>
    </source>
</evidence>
<evidence type="ECO:0000313" key="10">
    <source>
        <dbReference type="EMBL" id="KAH7144141.1"/>
    </source>
</evidence>
<protein>
    <submittedName>
        <fullName evidence="10">Major facilitator superfamily domain-containing protein</fullName>
    </submittedName>
</protein>
<dbReference type="Proteomes" id="UP000717696">
    <property type="component" value="Unassembled WGS sequence"/>
</dbReference>
<feature type="transmembrane region" description="Helical" evidence="8">
    <location>
        <begin position="357"/>
        <end position="377"/>
    </location>
</feature>
<evidence type="ECO:0000259" key="9">
    <source>
        <dbReference type="PROSITE" id="PS50850"/>
    </source>
</evidence>
<keyword evidence="5 8" id="KW-0472">Membrane</keyword>
<gene>
    <name evidence="10" type="ORF">B0J13DRAFT_635063</name>
</gene>
<dbReference type="EMBL" id="JAGMUU010000010">
    <property type="protein sequence ID" value="KAH7144141.1"/>
    <property type="molecule type" value="Genomic_DNA"/>
</dbReference>
<feature type="transmembrane region" description="Helical" evidence="8">
    <location>
        <begin position="188"/>
        <end position="210"/>
    </location>
</feature>
<evidence type="ECO:0000256" key="6">
    <source>
        <dbReference type="ARBA" id="ARBA00023180"/>
    </source>
</evidence>
<evidence type="ECO:0000256" key="7">
    <source>
        <dbReference type="ARBA" id="ARBA00037968"/>
    </source>
</evidence>
<evidence type="ECO:0000313" key="11">
    <source>
        <dbReference type="Proteomes" id="UP000717696"/>
    </source>
</evidence>
<dbReference type="Gene3D" id="1.20.1250.20">
    <property type="entry name" value="MFS general substrate transporter like domains"/>
    <property type="match status" value="2"/>
</dbReference>
<dbReference type="InterPro" id="IPR011701">
    <property type="entry name" value="MFS"/>
</dbReference>
<dbReference type="PROSITE" id="PS50850">
    <property type="entry name" value="MFS"/>
    <property type="match status" value="1"/>
</dbReference>
<evidence type="ECO:0000256" key="2">
    <source>
        <dbReference type="ARBA" id="ARBA00022448"/>
    </source>
</evidence>
<comment type="similarity">
    <text evidence="7">Belongs to the major facilitator superfamily. Allantoate permease family.</text>
</comment>
<organism evidence="10 11">
    <name type="scientific">Dactylonectria estremocensis</name>
    <dbReference type="NCBI Taxonomy" id="1079267"/>
    <lineage>
        <taxon>Eukaryota</taxon>
        <taxon>Fungi</taxon>
        <taxon>Dikarya</taxon>
        <taxon>Ascomycota</taxon>
        <taxon>Pezizomycotina</taxon>
        <taxon>Sordariomycetes</taxon>
        <taxon>Hypocreomycetidae</taxon>
        <taxon>Hypocreales</taxon>
        <taxon>Nectriaceae</taxon>
        <taxon>Dactylonectria</taxon>
    </lineage>
</organism>
<feature type="transmembrane region" description="Helical" evidence="8">
    <location>
        <begin position="129"/>
        <end position="148"/>
    </location>
</feature>
<evidence type="ECO:0000256" key="3">
    <source>
        <dbReference type="ARBA" id="ARBA00022692"/>
    </source>
</evidence>
<feature type="transmembrane region" description="Helical" evidence="8">
    <location>
        <begin position="328"/>
        <end position="350"/>
    </location>
</feature>
<feature type="domain" description="Major facilitator superfamily (MFS) profile" evidence="9">
    <location>
        <begin position="57"/>
        <end position="472"/>
    </location>
</feature>
<feature type="transmembrane region" description="Helical" evidence="8">
    <location>
        <begin position="154"/>
        <end position="176"/>
    </location>
</feature>
<feature type="transmembrane region" description="Helical" evidence="8">
    <location>
        <begin position="389"/>
        <end position="406"/>
    </location>
</feature>
<dbReference type="GO" id="GO:0022857">
    <property type="term" value="F:transmembrane transporter activity"/>
    <property type="evidence" value="ECO:0007669"/>
    <property type="project" value="InterPro"/>
</dbReference>
<dbReference type="InterPro" id="IPR036259">
    <property type="entry name" value="MFS_trans_sf"/>
</dbReference>
<feature type="transmembrane region" description="Helical" evidence="8">
    <location>
        <begin position="448"/>
        <end position="468"/>
    </location>
</feature>
<reference evidence="10" key="1">
    <citation type="journal article" date="2021" name="Nat. Commun.">
        <title>Genetic determinants of endophytism in the Arabidopsis root mycobiome.</title>
        <authorList>
            <person name="Mesny F."/>
            <person name="Miyauchi S."/>
            <person name="Thiergart T."/>
            <person name="Pickel B."/>
            <person name="Atanasova L."/>
            <person name="Karlsson M."/>
            <person name="Huettel B."/>
            <person name="Barry K.W."/>
            <person name="Haridas S."/>
            <person name="Chen C."/>
            <person name="Bauer D."/>
            <person name="Andreopoulos W."/>
            <person name="Pangilinan J."/>
            <person name="LaButti K."/>
            <person name="Riley R."/>
            <person name="Lipzen A."/>
            <person name="Clum A."/>
            <person name="Drula E."/>
            <person name="Henrissat B."/>
            <person name="Kohler A."/>
            <person name="Grigoriev I.V."/>
            <person name="Martin F.M."/>
            <person name="Hacquard S."/>
        </authorList>
    </citation>
    <scope>NUCLEOTIDE SEQUENCE</scope>
    <source>
        <strain evidence="10">MPI-CAGE-AT-0021</strain>
    </source>
</reference>
<evidence type="ECO:0000256" key="8">
    <source>
        <dbReference type="SAM" id="Phobius"/>
    </source>
</evidence>
<dbReference type="AlphaFoldDB" id="A0A9P9ETN4"/>
<proteinExistence type="inferred from homology"/>
<evidence type="ECO:0000256" key="4">
    <source>
        <dbReference type="ARBA" id="ARBA00022989"/>
    </source>
</evidence>
<name>A0A9P9ETN4_9HYPO</name>
<dbReference type="PANTHER" id="PTHR43791">
    <property type="entry name" value="PERMEASE-RELATED"/>
    <property type="match status" value="1"/>
</dbReference>